<feature type="transmembrane region" description="Helical" evidence="4">
    <location>
        <begin position="120"/>
        <end position="140"/>
    </location>
</feature>
<evidence type="ECO:0000313" key="6">
    <source>
        <dbReference type="EMBL" id="EEZ61033.1"/>
    </source>
</evidence>
<dbReference type="GO" id="GO:0003677">
    <property type="term" value="F:DNA binding"/>
    <property type="evidence" value="ECO:0007669"/>
    <property type="project" value="UniProtKB-KW"/>
</dbReference>
<feature type="transmembrane region" description="Helical" evidence="4">
    <location>
        <begin position="197"/>
        <end position="218"/>
    </location>
</feature>
<keyword evidence="4" id="KW-0812">Transmembrane</keyword>
<dbReference type="InterPro" id="IPR000792">
    <property type="entry name" value="Tscrpt_reg_LuxR_C"/>
</dbReference>
<sequence length="523" mass="55646">MNAISSFIGSHPSGTRMRFSLSHGHLCDTLVMFDGGGERMKEKPTVRSVVGDKPAIWLRCTFAMMVEFFGVWLVNAVLLPHYAAILPIAREAASVAGVATLALIAFTASRRPILLDEQRISVASLASYSLAFALIVLGILRSDPLLLLIGAILRVVSTRWVTVLAGISLCCLRARACMLSIATAYCASYALRILFSHASFSACMVALLFLPYLTYAACRPAALEILGAMRVSDPQAVSHITEPSSFLPLTHGLFIAILVFRFAYGFALAFGASDGVPVQTMFSLVPLAIVLVLVFLPAMPKADVLYQVAALFVVTGFAMALMLAQGGIPSGSAVLAAGPLYAGSECFEVLMWYVLASLGARNRVGAVELVARGRAVASAGLIVGALAGHAMNTETEPLWLSCGMVAVLVAFVAVNLIVLKEFSFQKTIDGVRPLKELSTLPEGATFDMAGSCAALASDCGLTPREHEIMGYLARGRNAAYVQEKLVLSRNTVKTHVANIYAKLGVHSQQELIDMVENAAPLNG</sequence>
<dbReference type="InterPro" id="IPR016032">
    <property type="entry name" value="Sig_transdc_resp-reg_C-effctor"/>
</dbReference>
<feature type="transmembrane region" description="Helical" evidence="4">
    <location>
        <begin position="334"/>
        <end position="355"/>
    </location>
</feature>
<evidence type="ECO:0000256" key="3">
    <source>
        <dbReference type="ARBA" id="ARBA00023163"/>
    </source>
</evidence>
<keyword evidence="2" id="KW-0238">DNA-binding</keyword>
<reference evidence="6" key="1">
    <citation type="submission" date="2009-10" db="EMBL/GenBank/DDBJ databases">
        <authorList>
            <person name="Weinstock G."/>
            <person name="Sodergren E."/>
            <person name="Clifton S."/>
            <person name="Fulton L."/>
            <person name="Fulton B."/>
            <person name="Courtney L."/>
            <person name="Fronick C."/>
            <person name="Harrison M."/>
            <person name="Strong C."/>
            <person name="Farmer C."/>
            <person name="Delahaunty K."/>
            <person name="Markovic C."/>
            <person name="Hall O."/>
            <person name="Minx P."/>
            <person name="Tomlinson C."/>
            <person name="Mitreva M."/>
            <person name="Nelson J."/>
            <person name="Hou S."/>
            <person name="Wollam A."/>
            <person name="Pepin K.H."/>
            <person name="Johnson M."/>
            <person name="Bhonagiri V."/>
            <person name="Nash W.E."/>
            <person name="Warren W."/>
            <person name="Chinwalla A."/>
            <person name="Mardis E.R."/>
            <person name="Wilson R.K."/>
        </authorList>
    </citation>
    <scope>NUCLEOTIDE SEQUENCE [LARGE SCALE GENOMIC DNA]</scope>
    <source>
        <strain evidence="6">ATCC 700122</strain>
    </source>
</reference>
<dbReference type="SUPFAM" id="SSF46894">
    <property type="entry name" value="C-terminal effector domain of the bipartite response regulators"/>
    <property type="match status" value="1"/>
</dbReference>
<feature type="transmembrane region" description="Helical" evidence="4">
    <location>
        <begin position="56"/>
        <end position="78"/>
    </location>
</feature>
<protein>
    <submittedName>
        <fullName evidence="6">Transcriptional regulator, LuxR family</fullName>
    </submittedName>
</protein>
<evidence type="ECO:0000256" key="4">
    <source>
        <dbReference type="SAM" id="Phobius"/>
    </source>
</evidence>
<evidence type="ECO:0000256" key="2">
    <source>
        <dbReference type="ARBA" id="ARBA00023125"/>
    </source>
</evidence>
<dbReference type="Gene3D" id="1.10.10.10">
    <property type="entry name" value="Winged helix-like DNA-binding domain superfamily/Winged helix DNA-binding domain"/>
    <property type="match status" value="1"/>
</dbReference>
<organism evidence="6 7">
    <name type="scientific">Slackia exigua (strain ATCC 700122 / DSM 15923 / CIP 105133 / JCM 11022 / KCTC 5966 / S-7)</name>
    <dbReference type="NCBI Taxonomy" id="649764"/>
    <lineage>
        <taxon>Bacteria</taxon>
        <taxon>Bacillati</taxon>
        <taxon>Actinomycetota</taxon>
        <taxon>Coriobacteriia</taxon>
        <taxon>Eggerthellales</taxon>
        <taxon>Eggerthellaceae</taxon>
        <taxon>Slackia</taxon>
    </lineage>
</organism>
<proteinExistence type="predicted"/>
<dbReference type="CDD" id="cd06170">
    <property type="entry name" value="LuxR_C_like"/>
    <property type="match status" value="1"/>
</dbReference>
<dbReference type="SMART" id="SM00421">
    <property type="entry name" value="HTH_LUXR"/>
    <property type="match status" value="1"/>
</dbReference>
<name>D0WH69_SLAES</name>
<evidence type="ECO:0000313" key="7">
    <source>
        <dbReference type="Proteomes" id="UP000006001"/>
    </source>
</evidence>
<keyword evidence="1" id="KW-0805">Transcription regulation</keyword>
<dbReference type="Proteomes" id="UP000006001">
    <property type="component" value="Unassembled WGS sequence"/>
</dbReference>
<keyword evidence="7" id="KW-1185">Reference proteome</keyword>
<feature type="transmembrane region" description="Helical" evidence="4">
    <location>
        <begin position="308"/>
        <end position="328"/>
    </location>
</feature>
<accession>D0WH69</accession>
<keyword evidence="4" id="KW-1133">Transmembrane helix</keyword>
<feature type="transmembrane region" description="Helical" evidence="4">
    <location>
        <begin position="278"/>
        <end position="296"/>
    </location>
</feature>
<keyword evidence="4" id="KW-0472">Membrane</keyword>
<feature type="transmembrane region" description="Helical" evidence="4">
    <location>
        <begin position="146"/>
        <end position="167"/>
    </location>
</feature>
<comment type="caution">
    <text evidence="6">The sequence shown here is derived from an EMBL/GenBank/DDBJ whole genome shotgun (WGS) entry which is preliminary data.</text>
</comment>
<feature type="transmembrane region" description="Helical" evidence="4">
    <location>
        <begin position="84"/>
        <end position="108"/>
    </location>
</feature>
<dbReference type="STRING" id="649764.HMPREF0762_01101"/>
<dbReference type="Pfam" id="PF00196">
    <property type="entry name" value="GerE"/>
    <property type="match status" value="1"/>
</dbReference>
<dbReference type="PANTHER" id="PTHR44688:SF16">
    <property type="entry name" value="DNA-BINDING TRANSCRIPTIONAL ACTIVATOR DEVR_DOSR"/>
    <property type="match status" value="1"/>
</dbReference>
<dbReference type="HOGENOM" id="CLU_027066_3_0_11"/>
<dbReference type="GO" id="GO:0006355">
    <property type="term" value="P:regulation of DNA-templated transcription"/>
    <property type="evidence" value="ECO:0007669"/>
    <property type="project" value="InterPro"/>
</dbReference>
<evidence type="ECO:0000259" key="5">
    <source>
        <dbReference type="PROSITE" id="PS50043"/>
    </source>
</evidence>
<dbReference type="InterPro" id="IPR036388">
    <property type="entry name" value="WH-like_DNA-bd_sf"/>
</dbReference>
<dbReference type="PROSITE" id="PS50043">
    <property type="entry name" value="HTH_LUXR_2"/>
    <property type="match status" value="1"/>
</dbReference>
<feature type="transmembrane region" description="Helical" evidence="4">
    <location>
        <begin position="253"/>
        <end position="272"/>
    </location>
</feature>
<feature type="transmembrane region" description="Helical" evidence="4">
    <location>
        <begin position="398"/>
        <end position="419"/>
    </location>
</feature>
<dbReference type="AlphaFoldDB" id="D0WH69"/>
<gene>
    <name evidence="6" type="ORF">HMPREF0762_01101</name>
</gene>
<evidence type="ECO:0000256" key="1">
    <source>
        <dbReference type="ARBA" id="ARBA00023015"/>
    </source>
</evidence>
<dbReference type="eggNOG" id="COG2197">
    <property type="taxonomic scope" value="Bacteria"/>
</dbReference>
<keyword evidence="3" id="KW-0804">Transcription</keyword>
<feature type="domain" description="HTH luxR-type" evidence="5">
    <location>
        <begin position="454"/>
        <end position="519"/>
    </location>
</feature>
<dbReference type="EMBL" id="ACUX02000007">
    <property type="protein sequence ID" value="EEZ61033.1"/>
    <property type="molecule type" value="Genomic_DNA"/>
</dbReference>
<dbReference type="PRINTS" id="PR00038">
    <property type="entry name" value="HTHLUXR"/>
</dbReference>
<dbReference type="PANTHER" id="PTHR44688">
    <property type="entry name" value="DNA-BINDING TRANSCRIPTIONAL ACTIVATOR DEVR_DOSR"/>
    <property type="match status" value="1"/>
</dbReference>